<keyword evidence="3" id="KW-1185">Reference proteome</keyword>
<gene>
    <name evidence="2" type="ORF">MARPO_0031s0127</name>
</gene>
<dbReference type="InterPro" id="IPR036047">
    <property type="entry name" value="F-box-like_dom_sf"/>
</dbReference>
<dbReference type="Proteomes" id="UP000244005">
    <property type="component" value="Unassembled WGS sequence"/>
</dbReference>
<dbReference type="EMBL" id="KZ772703">
    <property type="protein sequence ID" value="PTQ42159.1"/>
    <property type="molecule type" value="Genomic_DNA"/>
</dbReference>
<dbReference type="OrthoDB" id="5314306at2759"/>
<feature type="region of interest" description="Disordered" evidence="1">
    <location>
        <begin position="106"/>
        <end position="143"/>
    </location>
</feature>
<dbReference type="Gramene" id="Mp2g04720.1">
    <property type="protein sequence ID" value="Mp2g04720.1.cds1"/>
    <property type="gene ID" value="Mp2g04720"/>
</dbReference>
<dbReference type="AlphaFoldDB" id="A0A2R6X7U1"/>
<evidence type="ECO:0008006" key="4">
    <source>
        <dbReference type="Google" id="ProtNLM"/>
    </source>
</evidence>
<dbReference type="EMBL" id="KZ772703">
    <property type="protein sequence ID" value="PTQ42160.1"/>
    <property type="molecule type" value="Genomic_DNA"/>
</dbReference>
<organism evidence="2 3">
    <name type="scientific">Marchantia polymorpha</name>
    <name type="common">Common liverwort</name>
    <name type="synonym">Marchantia aquatica</name>
    <dbReference type="NCBI Taxonomy" id="3197"/>
    <lineage>
        <taxon>Eukaryota</taxon>
        <taxon>Viridiplantae</taxon>
        <taxon>Streptophyta</taxon>
        <taxon>Embryophyta</taxon>
        <taxon>Marchantiophyta</taxon>
        <taxon>Marchantiopsida</taxon>
        <taxon>Marchantiidae</taxon>
        <taxon>Marchantiales</taxon>
        <taxon>Marchantiaceae</taxon>
        <taxon>Marchantia</taxon>
    </lineage>
</organism>
<dbReference type="Gramene" id="Mp2g04720.2">
    <property type="protein sequence ID" value="Mp2g04720.2.cds1"/>
    <property type="gene ID" value="Mp2g04720"/>
</dbReference>
<reference evidence="3" key="1">
    <citation type="journal article" date="2017" name="Cell">
        <title>Insights into land plant evolution garnered from the Marchantia polymorpha genome.</title>
        <authorList>
            <person name="Bowman J.L."/>
            <person name="Kohchi T."/>
            <person name="Yamato K.T."/>
            <person name="Jenkins J."/>
            <person name="Shu S."/>
            <person name="Ishizaki K."/>
            <person name="Yamaoka S."/>
            <person name="Nishihama R."/>
            <person name="Nakamura Y."/>
            <person name="Berger F."/>
            <person name="Adam C."/>
            <person name="Aki S.S."/>
            <person name="Althoff F."/>
            <person name="Araki T."/>
            <person name="Arteaga-Vazquez M.A."/>
            <person name="Balasubrmanian S."/>
            <person name="Barry K."/>
            <person name="Bauer D."/>
            <person name="Boehm C.R."/>
            <person name="Briginshaw L."/>
            <person name="Caballero-Perez J."/>
            <person name="Catarino B."/>
            <person name="Chen F."/>
            <person name="Chiyoda S."/>
            <person name="Chovatia M."/>
            <person name="Davies K.M."/>
            <person name="Delmans M."/>
            <person name="Demura T."/>
            <person name="Dierschke T."/>
            <person name="Dolan L."/>
            <person name="Dorantes-Acosta A.E."/>
            <person name="Eklund D.M."/>
            <person name="Florent S.N."/>
            <person name="Flores-Sandoval E."/>
            <person name="Fujiyama A."/>
            <person name="Fukuzawa H."/>
            <person name="Galik B."/>
            <person name="Grimanelli D."/>
            <person name="Grimwood J."/>
            <person name="Grossniklaus U."/>
            <person name="Hamada T."/>
            <person name="Haseloff J."/>
            <person name="Hetherington A.J."/>
            <person name="Higo A."/>
            <person name="Hirakawa Y."/>
            <person name="Hundley H.N."/>
            <person name="Ikeda Y."/>
            <person name="Inoue K."/>
            <person name="Inoue S.I."/>
            <person name="Ishida S."/>
            <person name="Jia Q."/>
            <person name="Kakita M."/>
            <person name="Kanazawa T."/>
            <person name="Kawai Y."/>
            <person name="Kawashima T."/>
            <person name="Kennedy M."/>
            <person name="Kinose K."/>
            <person name="Kinoshita T."/>
            <person name="Kohara Y."/>
            <person name="Koide E."/>
            <person name="Komatsu K."/>
            <person name="Kopischke S."/>
            <person name="Kubo M."/>
            <person name="Kyozuka J."/>
            <person name="Lagercrantz U."/>
            <person name="Lin S.S."/>
            <person name="Lindquist E."/>
            <person name="Lipzen A.M."/>
            <person name="Lu C.W."/>
            <person name="De Luna E."/>
            <person name="Martienssen R.A."/>
            <person name="Minamino N."/>
            <person name="Mizutani M."/>
            <person name="Mizutani M."/>
            <person name="Mochizuki N."/>
            <person name="Monte I."/>
            <person name="Mosher R."/>
            <person name="Nagasaki H."/>
            <person name="Nakagami H."/>
            <person name="Naramoto S."/>
            <person name="Nishitani K."/>
            <person name="Ohtani M."/>
            <person name="Okamoto T."/>
            <person name="Okumura M."/>
            <person name="Phillips J."/>
            <person name="Pollak B."/>
            <person name="Reinders A."/>
            <person name="Rovekamp M."/>
            <person name="Sano R."/>
            <person name="Sawa S."/>
            <person name="Schmid M.W."/>
            <person name="Shirakawa M."/>
            <person name="Solano R."/>
            <person name="Spunde A."/>
            <person name="Suetsugu N."/>
            <person name="Sugano S."/>
            <person name="Sugiyama A."/>
            <person name="Sun R."/>
            <person name="Suzuki Y."/>
            <person name="Takenaka M."/>
            <person name="Takezawa D."/>
            <person name="Tomogane H."/>
            <person name="Tsuzuki M."/>
            <person name="Ueda T."/>
            <person name="Umeda M."/>
            <person name="Ward J.M."/>
            <person name="Watanabe Y."/>
            <person name="Yazaki K."/>
            <person name="Yokoyama R."/>
            <person name="Yoshitake Y."/>
            <person name="Yotsui I."/>
            <person name="Zachgo S."/>
            <person name="Schmutz J."/>
        </authorList>
    </citation>
    <scope>NUCLEOTIDE SEQUENCE [LARGE SCALE GENOMIC DNA]</scope>
    <source>
        <strain evidence="3">Tak-1</strain>
    </source>
</reference>
<evidence type="ECO:0000256" key="1">
    <source>
        <dbReference type="SAM" id="MobiDB-lite"/>
    </source>
</evidence>
<proteinExistence type="predicted"/>
<reference evidence="2" key="2">
    <citation type="submission" date="2017-12" db="EMBL/GenBank/DDBJ databases">
        <title>WGS assembly of Marchantia polymorpha.</title>
        <authorList>
            <person name="Bowman J.L."/>
            <person name="Kohchi T."/>
            <person name="Yamato K.T."/>
            <person name="Jenkins J."/>
            <person name="Shu S."/>
            <person name="Ishizaki K."/>
            <person name="Yamaoka S."/>
            <person name="Nishihama R."/>
            <person name="Nakamura Y."/>
            <person name="Berger F."/>
            <person name="Adam C."/>
            <person name="Aki S.S."/>
            <person name="Althoff F."/>
            <person name="Araki T."/>
            <person name="Arteaga-Vazquez M.A."/>
            <person name="Balasubrmanian S."/>
            <person name="Bauer D."/>
            <person name="Boehm C.R."/>
            <person name="Briginshaw L."/>
            <person name="Caballero-Perez J."/>
            <person name="Catarino B."/>
            <person name="Chen F."/>
            <person name="Chiyoda S."/>
            <person name="Chovatia M."/>
            <person name="Davies K.M."/>
            <person name="Delmans M."/>
            <person name="Demura T."/>
            <person name="Dierschke T."/>
            <person name="Dolan L."/>
            <person name="Dorantes-Acosta A.E."/>
            <person name="Eklund D.M."/>
            <person name="Florent S.N."/>
            <person name="Flores-Sandoval E."/>
            <person name="Fujiyama A."/>
            <person name="Fukuzawa H."/>
            <person name="Galik B."/>
            <person name="Grimanelli D."/>
            <person name="Grimwood J."/>
            <person name="Grossniklaus U."/>
            <person name="Hamada T."/>
            <person name="Haseloff J."/>
            <person name="Hetherington A.J."/>
            <person name="Higo A."/>
            <person name="Hirakawa Y."/>
            <person name="Hundley H.N."/>
            <person name="Ikeda Y."/>
            <person name="Inoue K."/>
            <person name="Inoue S."/>
            <person name="Ishida S."/>
            <person name="Jia Q."/>
            <person name="Kakita M."/>
            <person name="Kanazawa T."/>
            <person name="Kawai Y."/>
            <person name="Kawashima T."/>
            <person name="Kennedy M."/>
            <person name="Kinose K."/>
            <person name="Kinoshita T."/>
            <person name="Kohara Y."/>
            <person name="Koide E."/>
            <person name="Komatsu K."/>
            <person name="Kopischke S."/>
            <person name="Kubo M."/>
            <person name="Kyozuka J."/>
            <person name="Lagercrantz U."/>
            <person name="Lin S.S."/>
            <person name="Lindquist E."/>
            <person name="Lipzen A.M."/>
            <person name="Lu C."/>
            <person name="Luna E.D."/>
            <person name="Martienssen R.A."/>
            <person name="Minamino N."/>
            <person name="Mizutani M."/>
            <person name="Mizutani M."/>
            <person name="Mochizuki N."/>
            <person name="Monte I."/>
            <person name="Mosher R."/>
            <person name="Nagasaki H."/>
            <person name="Nakagami H."/>
            <person name="Naramoto S."/>
            <person name="Nishitani K."/>
            <person name="Ohtani M."/>
            <person name="Okamoto T."/>
            <person name="Okumura M."/>
            <person name="Phillips J."/>
            <person name="Pollak B."/>
            <person name="Reinders A."/>
            <person name="Roevekamp M."/>
            <person name="Sano R."/>
            <person name="Sawa S."/>
            <person name="Schmid M.W."/>
            <person name="Shirakawa M."/>
            <person name="Solano R."/>
            <person name="Spunde A."/>
            <person name="Suetsugu N."/>
            <person name="Sugano S."/>
            <person name="Sugiyama A."/>
            <person name="Sun R."/>
            <person name="Suzuki Y."/>
            <person name="Takenaka M."/>
            <person name="Takezawa D."/>
            <person name="Tomogane H."/>
            <person name="Tsuzuki M."/>
            <person name="Ueda T."/>
            <person name="Umeda M."/>
            <person name="Ward J.M."/>
            <person name="Watanabe Y."/>
            <person name="Yazaki K."/>
            <person name="Yokoyama R."/>
            <person name="Yoshitake Y."/>
            <person name="Yotsui I."/>
            <person name="Zachgo S."/>
            <person name="Schmutz J."/>
        </authorList>
    </citation>
    <scope>NUCLEOTIDE SEQUENCE [LARGE SCALE GENOMIC DNA]</scope>
    <source>
        <strain evidence="2">Tak-1</strain>
    </source>
</reference>
<sequence>MPSTMGEQEDFPKHLLEKIFGSIPFPEILKVRQLSTEWNRNFRTVVSMASRTWPTYCPLYILKVMSRSGRRGIGDGSTRYRVGYDCAEGRFRILGQIDWSRERSNPRCETSRSFAGSGGVSRPQSTSNCHQPGDMPEKPCAVL</sequence>
<accession>A0A2R6X7U1</accession>
<dbReference type="SUPFAM" id="SSF81383">
    <property type="entry name" value="F-box domain"/>
    <property type="match status" value="1"/>
</dbReference>
<name>A0A2R6X7U1_MARPO</name>
<evidence type="ECO:0000313" key="2">
    <source>
        <dbReference type="EMBL" id="PTQ42159.1"/>
    </source>
</evidence>
<evidence type="ECO:0000313" key="3">
    <source>
        <dbReference type="Proteomes" id="UP000244005"/>
    </source>
</evidence>
<protein>
    <recommendedName>
        <fullName evidence="4">F-box domain-containing protein</fullName>
    </recommendedName>
</protein>